<evidence type="ECO:0000313" key="2">
    <source>
        <dbReference type="EMBL" id="MCI08916.1"/>
    </source>
</evidence>
<evidence type="ECO:0000313" key="3">
    <source>
        <dbReference type="Proteomes" id="UP000265520"/>
    </source>
</evidence>
<dbReference type="Proteomes" id="UP000265520">
    <property type="component" value="Unassembled WGS sequence"/>
</dbReference>
<name>A0A392PC95_9FABA</name>
<dbReference type="AlphaFoldDB" id="A0A392PC95"/>
<evidence type="ECO:0000259" key="1">
    <source>
        <dbReference type="Pfam" id="PF10536"/>
    </source>
</evidence>
<organism evidence="2 3">
    <name type="scientific">Trifolium medium</name>
    <dbReference type="NCBI Taxonomy" id="97028"/>
    <lineage>
        <taxon>Eukaryota</taxon>
        <taxon>Viridiplantae</taxon>
        <taxon>Streptophyta</taxon>
        <taxon>Embryophyta</taxon>
        <taxon>Tracheophyta</taxon>
        <taxon>Spermatophyta</taxon>
        <taxon>Magnoliopsida</taxon>
        <taxon>eudicotyledons</taxon>
        <taxon>Gunneridae</taxon>
        <taxon>Pentapetalae</taxon>
        <taxon>rosids</taxon>
        <taxon>fabids</taxon>
        <taxon>Fabales</taxon>
        <taxon>Fabaceae</taxon>
        <taxon>Papilionoideae</taxon>
        <taxon>50 kb inversion clade</taxon>
        <taxon>NPAAA clade</taxon>
        <taxon>Hologalegina</taxon>
        <taxon>IRL clade</taxon>
        <taxon>Trifolieae</taxon>
        <taxon>Trifolium</taxon>
    </lineage>
</organism>
<dbReference type="EMBL" id="LXQA010070782">
    <property type="protein sequence ID" value="MCI08916.1"/>
    <property type="molecule type" value="Genomic_DNA"/>
</dbReference>
<comment type="caution">
    <text evidence="2">The sequence shown here is derived from an EMBL/GenBank/DDBJ whole genome shotgun (WGS) entry which is preliminary data.</text>
</comment>
<feature type="domain" description="Aminotransferase-like plant mobile" evidence="1">
    <location>
        <begin position="11"/>
        <end position="167"/>
    </location>
</feature>
<feature type="non-terminal residue" evidence="2">
    <location>
        <position position="233"/>
    </location>
</feature>
<dbReference type="PANTHER" id="PTHR46033:SF67">
    <property type="entry name" value="AMINOTRANSFERASE-LIKE, PLANT MOBILE DOMAIN FAMILY PROTEIN"/>
    <property type="match status" value="1"/>
</dbReference>
<dbReference type="InterPro" id="IPR019557">
    <property type="entry name" value="AminoTfrase-like_pln_mobile"/>
</dbReference>
<proteinExistence type="predicted"/>
<accession>A0A392PC95</accession>
<keyword evidence="3" id="KW-1185">Reference proteome</keyword>
<protein>
    <recommendedName>
        <fullName evidence="1">Aminotransferase-like plant mobile domain-containing protein</fullName>
    </recommendedName>
</protein>
<sequence length="233" mass="26407">MHLAAMHFYENSTNTFQFKREMMTPTLFDVAVITGLRPTGGTYDPSKASKNISFDYNENTFSKYIIKNQGAGGDEVSDEEHITFLTLWLSHYNFCSSSLQVAKRFIPMAIQIHEGRQFGLGRLILASLYESIGAACDSLKKSKDGSSFLVAGPIWLLQLWLNATFENKMELAVPEDYAAEVVARQIEGTRLVRLAPPPKGQNSKQLFMKYMKIFLKFVELIEEQTPFLERKIG</sequence>
<dbReference type="InterPro" id="IPR044824">
    <property type="entry name" value="MAIN-like"/>
</dbReference>
<dbReference type="GO" id="GO:0010073">
    <property type="term" value="P:meristem maintenance"/>
    <property type="evidence" value="ECO:0007669"/>
    <property type="project" value="InterPro"/>
</dbReference>
<dbReference type="Pfam" id="PF10536">
    <property type="entry name" value="PMD"/>
    <property type="match status" value="1"/>
</dbReference>
<reference evidence="2 3" key="1">
    <citation type="journal article" date="2018" name="Front. Plant Sci.">
        <title>Red Clover (Trifolium pratense) and Zigzag Clover (T. medium) - A Picture of Genomic Similarities and Differences.</title>
        <authorList>
            <person name="Dluhosova J."/>
            <person name="Istvanek J."/>
            <person name="Nedelnik J."/>
            <person name="Repkova J."/>
        </authorList>
    </citation>
    <scope>NUCLEOTIDE SEQUENCE [LARGE SCALE GENOMIC DNA]</scope>
    <source>
        <strain evidence="3">cv. 10/8</strain>
        <tissue evidence="2">Leaf</tissue>
    </source>
</reference>
<dbReference type="PANTHER" id="PTHR46033">
    <property type="entry name" value="PROTEIN MAIN-LIKE 2"/>
    <property type="match status" value="1"/>
</dbReference>